<name>B8IMM3_METNO</name>
<feature type="compositionally biased region" description="Basic and acidic residues" evidence="1">
    <location>
        <begin position="462"/>
        <end position="474"/>
    </location>
</feature>
<dbReference type="STRING" id="460265.Mnod_5371"/>
<evidence type="ECO:0000313" key="2">
    <source>
        <dbReference type="EMBL" id="ACL60216.1"/>
    </source>
</evidence>
<dbReference type="KEGG" id="mno:Mnod_5371"/>
<reference evidence="2 3" key="1">
    <citation type="submission" date="2009-01" db="EMBL/GenBank/DDBJ databases">
        <title>Complete sequence of chromosome of Methylobacterium nodulans ORS 2060.</title>
        <authorList>
            <consortium name="US DOE Joint Genome Institute"/>
            <person name="Lucas S."/>
            <person name="Copeland A."/>
            <person name="Lapidus A."/>
            <person name="Glavina del Rio T."/>
            <person name="Dalin E."/>
            <person name="Tice H."/>
            <person name="Bruce D."/>
            <person name="Goodwin L."/>
            <person name="Pitluck S."/>
            <person name="Sims D."/>
            <person name="Brettin T."/>
            <person name="Detter J.C."/>
            <person name="Han C."/>
            <person name="Larimer F."/>
            <person name="Land M."/>
            <person name="Hauser L."/>
            <person name="Kyrpides N."/>
            <person name="Ivanova N."/>
            <person name="Marx C.J."/>
            <person name="Richardson P."/>
        </authorList>
    </citation>
    <scope>NUCLEOTIDE SEQUENCE [LARGE SCALE GENOMIC DNA]</scope>
    <source>
        <strain evidence="3">LMG 21967 / CNCM I-2342 / ORS 2060</strain>
    </source>
</reference>
<feature type="compositionally biased region" description="Low complexity" evidence="1">
    <location>
        <begin position="487"/>
        <end position="500"/>
    </location>
</feature>
<keyword evidence="3" id="KW-1185">Reference proteome</keyword>
<feature type="compositionally biased region" description="Gly residues" evidence="1">
    <location>
        <begin position="71"/>
        <end position="86"/>
    </location>
</feature>
<protein>
    <submittedName>
        <fullName evidence="2">Uncharacterized protein</fullName>
    </submittedName>
</protein>
<feature type="region of interest" description="Disordered" evidence="1">
    <location>
        <begin position="55"/>
        <end position="87"/>
    </location>
</feature>
<sequence length="507" mass="53317">MRQNPPGITAQPPGVAAAKTRRTKGAGHQAGPIPDRRRRELDRLLRHEVARAVAQGAEEAGGLGRVAQAEGAGGEGALGRGGGGAQGQRLDIRQHLRPLGGVAAPPRGEPRQAQRLAEQVLGETRQVGGEPAALDEARSRHVARHAGAGPQGLHQAGDAEPGIRVEGERIDEVAVDPAPEHVGALEARHRAHVEAPILHQEVVALDQREAEIAGEDRLLDIGVAVGARGEEADARLAPLRGCREPVPEVLEEEGEPLDIEGFVQLRQGAGEHHAVLQRIAHARRGLRAVGEHPPAPVRSPRQVRGVEVELAPAARLAQAVEGAQEFGAARHRGGGDEPRRDEACIAVEVGEHRFEQARALGDARGDLLPFVALDEEGQHAEGPVALRRLPVDPVGDAGVVDVALGGGKTRRDLVLGQAREPVEEAVPGRAGRAVGADHLVGHARKRPVAGAPAGTPLRPRRIRVDDLNGGERSRGAHRGAGVRRSRVSGNSRRGSSGARATRPGVWP</sequence>
<evidence type="ECO:0000313" key="3">
    <source>
        <dbReference type="Proteomes" id="UP000008207"/>
    </source>
</evidence>
<accession>B8IMM3</accession>
<proteinExistence type="predicted"/>
<dbReference type="Proteomes" id="UP000008207">
    <property type="component" value="Chromosome"/>
</dbReference>
<dbReference type="HOGENOM" id="CLU_537255_0_0_5"/>
<feature type="region of interest" description="Disordered" evidence="1">
    <location>
        <begin position="1"/>
        <end position="40"/>
    </location>
</feature>
<feature type="region of interest" description="Disordered" evidence="1">
    <location>
        <begin position="440"/>
        <end position="507"/>
    </location>
</feature>
<dbReference type="EMBL" id="CP001349">
    <property type="protein sequence ID" value="ACL60216.1"/>
    <property type="molecule type" value="Genomic_DNA"/>
</dbReference>
<dbReference type="AlphaFoldDB" id="B8IMM3"/>
<gene>
    <name evidence="2" type="ordered locus">Mnod_5371</name>
</gene>
<organism evidence="2 3">
    <name type="scientific">Methylobacterium nodulans (strain LMG 21967 / CNCM I-2342 / ORS 2060)</name>
    <dbReference type="NCBI Taxonomy" id="460265"/>
    <lineage>
        <taxon>Bacteria</taxon>
        <taxon>Pseudomonadati</taxon>
        <taxon>Pseudomonadota</taxon>
        <taxon>Alphaproteobacteria</taxon>
        <taxon>Hyphomicrobiales</taxon>
        <taxon>Methylobacteriaceae</taxon>
        <taxon>Methylobacterium</taxon>
    </lineage>
</organism>
<evidence type="ECO:0000256" key="1">
    <source>
        <dbReference type="SAM" id="MobiDB-lite"/>
    </source>
</evidence>
<feature type="compositionally biased region" description="Basic residues" evidence="1">
    <location>
        <begin position="475"/>
        <end position="486"/>
    </location>
</feature>